<dbReference type="EMBL" id="CXWC01000010">
    <property type="protein sequence ID" value="CTQ70983.1"/>
    <property type="molecule type" value="Genomic_DNA"/>
</dbReference>
<proteinExistence type="predicted"/>
<keyword evidence="11" id="KW-1185">Reference proteome</keyword>
<keyword evidence="6" id="KW-0408">Iron</keyword>
<evidence type="ECO:0000256" key="1">
    <source>
        <dbReference type="ARBA" id="ARBA00001966"/>
    </source>
</evidence>
<dbReference type="SFLD" id="SFLDS00029">
    <property type="entry name" value="Radical_SAM"/>
    <property type="match status" value="1"/>
</dbReference>
<dbReference type="Pfam" id="PF04055">
    <property type="entry name" value="Radical_SAM"/>
    <property type="match status" value="1"/>
</dbReference>
<dbReference type="GeneID" id="97670108"/>
<keyword evidence="7" id="KW-0411">Iron-sulfur</keyword>
<dbReference type="GO" id="GO:0031419">
    <property type="term" value="F:cobalamin binding"/>
    <property type="evidence" value="ECO:0007669"/>
    <property type="project" value="InterPro"/>
</dbReference>
<dbReference type="Gene3D" id="3.80.30.20">
    <property type="entry name" value="tm_1862 like domain"/>
    <property type="match status" value="1"/>
</dbReference>
<dbReference type="SUPFAM" id="SSF102114">
    <property type="entry name" value="Radical SAM enzymes"/>
    <property type="match status" value="1"/>
</dbReference>
<reference evidence="11" key="1">
    <citation type="submission" date="2015-07" db="EMBL/GenBank/DDBJ databases">
        <authorList>
            <person name="Rodrigo-Torres Lidia"/>
            <person name="Arahal R.David."/>
        </authorList>
    </citation>
    <scope>NUCLEOTIDE SEQUENCE [LARGE SCALE GENOMIC DNA]</scope>
    <source>
        <strain evidence="11">CECT 5096</strain>
    </source>
</reference>
<evidence type="ECO:0000313" key="10">
    <source>
        <dbReference type="EMBL" id="CTQ70983.1"/>
    </source>
</evidence>
<protein>
    <submittedName>
        <fullName evidence="10">(Dimethylallyl)adenosine tRNA methylthiotransferase</fullName>
    </submittedName>
</protein>
<evidence type="ECO:0000256" key="2">
    <source>
        <dbReference type="ARBA" id="ARBA00022603"/>
    </source>
</evidence>
<dbReference type="Pfam" id="PF02310">
    <property type="entry name" value="B12-binding"/>
    <property type="match status" value="1"/>
</dbReference>
<gene>
    <name evidence="10" type="ORF">LA5096_02739</name>
</gene>
<dbReference type="InterPro" id="IPR051198">
    <property type="entry name" value="BchE-like"/>
</dbReference>
<dbReference type="InterPro" id="IPR006638">
    <property type="entry name" value="Elp3/MiaA/NifB-like_rSAM"/>
</dbReference>
<evidence type="ECO:0000256" key="6">
    <source>
        <dbReference type="ARBA" id="ARBA00023004"/>
    </source>
</evidence>
<dbReference type="SMART" id="SM00729">
    <property type="entry name" value="Elp3"/>
    <property type="match status" value="1"/>
</dbReference>
<accession>A0A0M6Z4M7</accession>
<feature type="domain" description="B12-binding" evidence="8">
    <location>
        <begin position="1"/>
        <end position="143"/>
    </location>
</feature>
<dbReference type="GO" id="GO:0046872">
    <property type="term" value="F:metal ion binding"/>
    <property type="evidence" value="ECO:0007669"/>
    <property type="project" value="UniProtKB-KW"/>
</dbReference>
<dbReference type="Gene3D" id="3.40.50.280">
    <property type="entry name" value="Cobalamin-binding domain"/>
    <property type="match status" value="1"/>
</dbReference>
<name>A0A0M6Z4M7_9HYPH</name>
<evidence type="ECO:0000256" key="5">
    <source>
        <dbReference type="ARBA" id="ARBA00022723"/>
    </source>
</evidence>
<evidence type="ECO:0000259" key="9">
    <source>
        <dbReference type="PROSITE" id="PS51918"/>
    </source>
</evidence>
<keyword evidence="4" id="KW-0949">S-adenosyl-L-methionine</keyword>
<dbReference type="SFLD" id="SFLDG01082">
    <property type="entry name" value="B12-binding_domain_containing"/>
    <property type="match status" value="1"/>
</dbReference>
<evidence type="ECO:0000259" key="8">
    <source>
        <dbReference type="PROSITE" id="PS51332"/>
    </source>
</evidence>
<dbReference type="GO" id="GO:0016740">
    <property type="term" value="F:transferase activity"/>
    <property type="evidence" value="ECO:0007669"/>
    <property type="project" value="UniProtKB-KW"/>
</dbReference>
<dbReference type="GO" id="GO:0005829">
    <property type="term" value="C:cytosol"/>
    <property type="evidence" value="ECO:0007669"/>
    <property type="project" value="TreeGrafter"/>
</dbReference>
<dbReference type="InterPro" id="IPR007197">
    <property type="entry name" value="rSAM"/>
</dbReference>
<dbReference type="Proteomes" id="UP000049983">
    <property type="component" value="Unassembled WGS sequence"/>
</dbReference>
<feature type="domain" description="Radical SAM core" evidence="9">
    <location>
        <begin position="167"/>
        <end position="390"/>
    </location>
</feature>
<comment type="cofactor">
    <cofactor evidence="1">
        <name>[4Fe-4S] cluster</name>
        <dbReference type="ChEBI" id="CHEBI:49883"/>
    </cofactor>
</comment>
<dbReference type="InterPro" id="IPR025274">
    <property type="entry name" value="DUF4070"/>
</dbReference>
<sequence>MIAMSGIRVQNADLMQLGLTLPGFVERSKVVASLPSLALLTLAGLTPSDVDICYLEIADLAALDDLPCEFDAVAISSYSAQIRETYALADRYRREGTKVILGGLHITACPQEAGRHADAIVLGESEPVWRQVVQDLKDEDLKPVYDARPLSFDLRNAPMPAFELLDFERYNRLTVQTQRGCPLSCDFCASSIRISPKFKTKPVEKVIAEIHRIKDIWAKPFIELADDNTFANKAHAKRLVKALAGEKIRWFTETDVSVADDPELLAMLRDAGCSQLLIGLEATDKAVLDGIEQKTNWKAKRADTYLEAVRRIQEHGITVNGCFVLGLDGQTEESFDAVINFVRESGLYDVQVTVQTPFPGTPLHDRLRSEGRLIRADAWETCTLFDVNFQPDGMTVEELEDRFKNLVATLYTDNFIQWRHGAFRRQMRTTTRFA</sequence>
<dbReference type="PANTHER" id="PTHR43409:SF7">
    <property type="entry name" value="BLL1977 PROTEIN"/>
    <property type="match status" value="1"/>
</dbReference>
<dbReference type="RefSeq" id="WP_158510354.1">
    <property type="nucleotide sequence ID" value="NZ_CXWA01000001.1"/>
</dbReference>
<dbReference type="AlphaFoldDB" id="A0A0M6Z4M7"/>
<evidence type="ECO:0000256" key="4">
    <source>
        <dbReference type="ARBA" id="ARBA00022691"/>
    </source>
</evidence>
<keyword evidence="3 10" id="KW-0808">Transferase</keyword>
<organism evidence="10 11">
    <name type="scientific">Roseibium album</name>
    <dbReference type="NCBI Taxonomy" id="311410"/>
    <lineage>
        <taxon>Bacteria</taxon>
        <taxon>Pseudomonadati</taxon>
        <taxon>Pseudomonadota</taxon>
        <taxon>Alphaproteobacteria</taxon>
        <taxon>Hyphomicrobiales</taxon>
        <taxon>Stappiaceae</taxon>
        <taxon>Roseibium</taxon>
    </lineage>
</organism>
<keyword evidence="2" id="KW-0489">Methyltransferase</keyword>
<dbReference type="CDD" id="cd01335">
    <property type="entry name" value="Radical_SAM"/>
    <property type="match status" value="1"/>
</dbReference>
<dbReference type="InterPro" id="IPR058240">
    <property type="entry name" value="rSAM_sf"/>
</dbReference>
<dbReference type="PROSITE" id="PS51918">
    <property type="entry name" value="RADICAL_SAM"/>
    <property type="match status" value="1"/>
</dbReference>
<evidence type="ECO:0000256" key="7">
    <source>
        <dbReference type="ARBA" id="ARBA00023014"/>
    </source>
</evidence>
<dbReference type="Pfam" id="PF13282">
    <property type="entry name" value="DUF4070"/>
    <property type="match status" value="1"/>
</dbReference>
<keyword evidence="5" id="KW-0479">Metal-binding</keyword>
<evidence type="ECO:0000313" key="11">
    <source>
        <dbReference type="Proteomes" id="UP000049983"/>
    </source>
</evidence>
<dbReference type="InterPro" id="IPR006158">
    <property type="entry name" value="Cobalamin-bd"/>
</dbReference>
<dbReference type="PANTHER" id="PTHR43409">
    <property type="entry name" value="ANAEROBIC MAGNESIUM-PROTOPORPHYRIN IX MONOMETHYL ESTER CYCLASE-RELATED"/>
    <property type="match status" value="1"/>
</dbReference>
<dbReference type="InterPro" id="IPR023404">
    <property type="entry name" value="rSAM_horseshoe"/>
</dbReference>
<evidence type="ECO:0000256" key="3">
    <source>
        <dbReference type="ARBA" id="ARBA00022679"/>
    </source>
</evidence>
<dbReference type="STRING" id="311410.LA5095_01484"/>
<dbReference type="InterPro" id="IPR034466">
    <property type="entry name" value="Methyltransferase_Class_B"/>
</dbReference>
<dbReference type="GO" id="GO:0051539">
    <property type="term" value="F:4 iron, 4 sulfur cluster binding"/>
    <property type="evidence" value="ECO:0007669"/>
    <property type="project" value="UniProtKB-KW"/>
</dbReference>
<dbReference type="PROSITE" id="PS51332">
    <property type="entry name" value="B12_BINDING"/>
    <property type="match status" value="1"/>
</dbReference>
<dbReference type="SFLD" id="SFLDG01123">
    <property type="entry name" value="methyltransferase_(Class_B)"/>
    <property type="match status" value="1"/>
</dbReference>